<gene>
    <name evidence="1" type="ORF">NLU14_22505</name>
</gene>
<accession>A0ABT5YH28</accession>
<dbReference type="EMBL" id="JANCMW010000313">
    <property type="protein sequence ID" value="MDF0753002.1"/>
    <property type="molecule type" value="Genomic_DNA"/>
</dbReference>
<evidence type="ECO:0000313" key="1">
    <source>
        <dbReference type="EMBL" id="MDF0753002.1"/>
    </source>
</evidence>
<keyword evidence="2" id="KW-1185">Reference proteome</keyword>
<protein>
    <submittedName>
        <fullName evidence="1">Uncharacterized protein</fullName>
    </submittedName>
</protein>
<organism evidence="1 2">
    <name type="scientific">Marinobacter iranensis</name>
    <dbReference type="NCBI Taxonomy" id="2962607"/>
    <lineage>
        <taxon>Bacteria</taxon>
        <taxon>Pseudomonadati</taxon>
        <taxon>Pseudomonadota</taxon>
        <taxon>Gammaproteobacteria</taxon>
        <taxon>Pseudomonadales</taxon>
        <taxon>Marinobacteraceae</taxon>
        <taxon>Marinobacter</taxon>
    </lineage>
</organism>
<reference evidence="1" key="1">
    <citation type="submission" date="2022-07" db="EMBL/GenBank/DDBJ databases">
        <title>Marinobacter iranensis a new bacterium isolate from a hipersaline lake in Iran.</title>
        <authorList>
            <person name="Mohammad A.M.A."/>
            <person name="Cristina S.-P."/>
            <person name="Antonio V."/>
        </authorList>
    </citation>
    <scope>NUCLEOTIDE SEQUENCE</scope>
    <source>
        <strain evidence="1">71-i</strain>
    </source>
</reference>
<name>A0ABT5YH28_9GAMM</name>
<proteinExistence type="predicted"/>
<evidence type="ECO:0000313" key="2">
    <source>
        <dbReference type="Proteomes" id="UP001143391"/>
    </source>
</evidence>
<comment type="caution">
    <text evidence="1">The sequence shown here is derived from an EMBL/GenBank/DDBJ whole genome shotgun (WGS) entry which is preliminary data.</text>
</comment>
<dbReference type="Proteomes" id="UP001143391">
    <property type="component" value="Unassembled WGS sequence"/>
</dbReference>
<sequence>MEQSVLLEIDTARPYLALNGLVLFLQLRQILGRSTPCGKFCGLGLKRFSNVEKIQQRAPIKLLDVDVASDGS</sequence>
<feature type="non-terminal residue" evidence="1">
    <location>
        <position position="72"/>
    </location>
</feature>